<protein>
    <submittedName>
        <fullName evidence="2">Uncharacterized protein</fullName>
    </submittedName>
</protein>
<evidence type="ECO:0000313" key="3">
    <source>
        <dbReference type="Proteomes" id="UP000054477"/>
    </source>
</evidence>
<dbReference type="EMBL" id="KN838555">
    <property type="protein sequence ID" value="KIK06146.1"/>
    <property type="molecule type" value="Genomic_DNA"/>
</dbReference>
<sequence length="56" mass="6521">RRRRKRWDVIFDKDDNNAWTPGPGVNSDPYAYGPVGGRRDRLEMDDSGQGRRMVLD</sequence>
<organism evidence="2 3">
    <name type="scientific">Laccaria amethystina LaAM-08-1</name>
    <dbReference type="NCBI Taxonomy" id="1095629"/>
    <lineage>
        <taxon>Eukaryota</taxon>
        <taxon>Fungi</taxon>
        <taxon>Dikarya</taxon>
        <taxon>Basidiomycota</taxon>
        <taxon>Agaricomycotina</taxon>
        <taxon>Agaricomycetes</taxon>
        <taxon>Agaricomycetidae</taxon>
        <taxon>Agaricales</taxon>
        <taxon>Agaricineae</taxon>
        <taxon>Hydnangiaceae</taxon>
        <taxon>Laccaria</taxon>
    </lineage>
</organism>
<proteinExistence type="predicted"/>
<dbReference type="HOGENOM" id="CLU_3019887_0_0_1"/>
<feature type="non-terminal residue" evidence="2">
    <location>
        <position position="1"/>
    </location>
</feature>
<reference evidence="3" key="2">
    <citation type="submission" date="2015-01" db="EMBL/GenBank/DDBJ databases">
        <title>Evolutionary Origins and Diversification of the Mycorrhizal Mutualists.</title>
        <authorList>
            <consortium name="DOE Joint Genome Institute"/>
            <consortium name="Mycorrhizal Genomics Consortium"/>
            <person name="Kohler A."/>
            <person name="Kuo A."/>
            <person name="Nagy L.G."/>
            <person name="Floudas D."/>
            <person name="Copeland A."/>
            <person name="Barry K.W."/>
            <person name="Cichocki N."/>
            <person name="Veneault-Fourrey C."/>
            <person name="LaButti K."/>
            <person name="Lindquist E.A."/>
            <person name="Lipzen A."/>
            <person name="Lundell T."/>
            <person name="Morin E."/>
            <person name="Murat C."/>
            <person name="Riley R."/>
            <person name="Ohm R."/>
            <person name="Sun H."/>
            <person name="Tunlid A."/>
            <person name="Henrissat B."/>
            <person name="Grigoriev I.V."/>
            <person name="Hibbett D.S."/>
            <person name="Martin F."/>
        </authorList>
    </citation>
    <scope>NUCLEOTIDE SEQUENCE [LARGE SCALE GENOMIC DNA]</scope>
    <source>
        <strain evidence="3">LaAM-08-1</strain>
    </source>
</reference>
<feature type="region of interest" description="Disordered" evidence="1">
    <location>
        <begin position="14"/>
        <end position="56"/>
    </location>
</feature>
<name>A0A0C9XM43_9AGAR</name>
<gene>
    <name evidence="2" type="ORF">K443DRAFT_674704</name>
</gene>
<dbReference type="AlphaFoldDB" id="A0A0C9XM43"/>
<dbReference type="Proteomes" id="UP000054477">
    <property type="component" value="Unassembled WGS sequence"/>
</dbReference>
<reference evidence="2 3" key="1">
    <citation type="submission" date="2014-04" db="EMBL/GenBank/DDBJ databases">
        <authorList>
            <consortium name="DOE Joint Genome Institute"/>
            <person name="Kuo A."/>
            <person name="Kohler A."/>
            <person name="Nagy L.G."/>
            <person name="Floudas D."/>
            <person name="Copeland A."/>
            <person name="Barry K.W."/>
            <person name="Cichocki N."/>
            <person name="Veneault-Fourrey C."/>
            <person name="LaButti K."/>
            <person name="Lindquist E.A."/>
            <person name="Lipzen A."/>
            <person name="Lundell T."/>
            <person name="Morin E."/>
            <person name="Murat C."/>
            <person name="Sun H."/>
            <person name="Tunlid A."/>
            <person name="Henrissat B."/>
            <person name="Grigoriev I.V."/>
            <person name="Hibbett D.S."/>
            <person name="Martin F."/>
            <person name="Nordberg H.P."/>
            <person name="Cantor M.N."/>
            <person name="Hua S.X."/>
        </authorList>
    </citation>
    <scope>NUCLEOTIDE SEQUENCE [LARGE SCALE GENOMIC DNA]</scope>
    <source>
        <strain evidence="2 3">LaAM-08-1</strain>
    </source>
</reference>
<dbReference type="OrthoDB" id="10502908at2759"/>
<keyword evidence="3" id="KW-1185">Reference proteome</keyword>
<evidence type="ECO:0000256" key="1">
    <source>
        <dbReference type="SAM" id="MobiDB-lite"/>
    </source>
</evidence>
<accession>A0A0C9XM43</accession>
<evidence type="ECO:0000313" key="2">
    <source>
        <dbReference type="EMBL" id="KIK06146.1"/>
    </source>
</evidence>